<keyword evidence="2" id="KW-0732">Signal</keyword>
<evidence type="ECO:0008006" key="5">
    <source>
        <dbReference type="Google" id="ProtNLM"/>
    </source>
</evidence>
<feature type="chain" id="PRO_5012847361" description="Dickkopf N-terminal cysteine-rich domain-containing protein" evidence="2">
    <location>
        <begin position="21"/>
        <end position="216"/>
    </location>
</feature>
<feature type="transmembrane region" description="Helical" evidence="1">
    <location>
        <begin position="185"/>
        <end position="203"/>
    </location>
</feature>
<reference evidence="3 4" key="1">
    <citation type="submission" date="2016-08" db="EMBL/GenBank/DDBJ databases">
        <title>A Parts List for Fungal Cellulosomes Revealed by Comparative Genomics.</title>
        <authorList>
            <consortium name="DOE Joint Genome Institute"/>
            <person name="Haitjema C.H."/>
            <person name="Gilmore S.P."/>
            <person name="Henske J.K."/>
            <person name="Solomon K.V."/>
            <person name="De Groot R."/>
            <person name="Kuo A."/>
            <person name="Mondo S.J."/>
            <person name="Salamov A.A."/>
            <person name="Labutti K."/>
            <person name="Zhao Z."/>
            <person name="Chiniquy J."/>
            <person name="Barry K."/>
            <person name="Brewer H.M."/>
            <person name="Purvine S.O."/>
            <person name="Wright A.T."/>
            <person name="Boxma B."/>
            <person name="Van Alen T."/>
            <person name="Hackstein J.H."/>
            <person name="Baker S.E."/>
            <person name="Grigoriev I.V."/>
            <person name="O'Malley M.A."/>
        </authorList>
    </citation>
    <scope>NUCLEOTIDE SEQUENCE [LARGE SCALE GENOMIC DNA]</scope>
    <source>
        <strain evidence="3 4">G1</strain>
    </source>
</reference>
<protein>
    <recommendedName>
        <fullName evidence="5">Dickkopf N-terminal cysteine-rich domain-containing protein</fullName>
    </recommendedName>
</protein>
<accession>A0A1Y1YXH0</accession>
<evidence type="ECO:0000313" key="3">
    <source>
        <dbReference type="EMBL" id="ORY02387.1"/>
    </source>
</evidence>
<comment type="caution">
    <text evidence="3">The sequence shown here is derived from an EMBL/GenBank/DDBJ whole genome shotgun (WGS) entry which is preliminary data.</text>
</comment>
<keyword evidence="1" id="KW-0812">Transmembrane</keyword>
<dbReference type="AlphaFoldDB" id="A0A1Y1YXH0"/>
<keyword evidence="4" id="KW-1185">Reference proteome</keyword>
<dbReference type="OrthoDB" id="2144499at2759"/>
<evidence type="ECO:0000256" key="2">
    <source>
        <dbReference type="SAM" id="SignalP"/>
    </source>
</evidence>
<keyword evidence="1" id="KW-1133">Transmembrane helix</keyword>
<evidence type="ECO:0000256" key="1">
    <source>
        <dbReference type="SAM" id="Phobius"/>
    </source>
</evidence>
<sequence length="216" mass="25458">MTFYFFIIFLLAYTLDKVKCDNNISLFTITNYTLSTFRNANFNCSSLEECNFLTIWCKDDVNDKCININMDYYDSYNEKLLNKELKTEPKPILTTCNIESVDNRKCKTPKCQQNNDCFSGLCYKNKCVVNKDIYYCENSMNHIYCQKLNYMSCKEDNECLSSICINETCQPEDYNNANLKDNIELGIFIAFLFLMVLLLQLYFNHLEKKKKGNQKK</sequence>
<feature type="signal peptide" evidence="2">
    <location>
        <begin position="1"/>
        <end position="20"/>
    </location>
</feature>
<proteinExistence type="predicted"/>
<name>A0A1Y1YXH0_9FUNG</name>
<organism evidence="3 4">
    <name type="scientific">Neocallimastix californiae</name>
    <dbReference type="NCBI Taxonomy" id="1754190"/>
    <lineage>
        <taxon>Eukaryota</taxon>
        <taxon>Fungi</taxon>
        <taxon>Fungi incertae sedis</taxon>
        <taxon>Chytridiomycota</taxon>
        <taxon>Chytridiomycota incertae sedis</taxon>
        <taxon>Neocallimastigomycetes</taxon>
        <taxon>Neocallimastigales</taxon>
        <taxon>Neocallimastigaceae</taxon>
        <taxon>Neocallimastix</taxon>
    </lineage>
</organism>
<evidence type="ECO:0000313" key="4">
    <source>
        <dbReference type="Proteomes" id="UP000193920"/>
    </source>
</evidence>
<gene>
    <name evidence="3" type="ORF">LY90DRAFT_678626</name>
</gene>
<keyword evidence="1" id="KW-0472">Membrane</keyword>
<dbReference type="EMBL" id="MCOG01000490">
    <property type="protein sequence ID" value="ORY02387.1"/>
    <property type="molecule type" value="Genomic_DNA"/>
</dbReference>
<dbReference type="Proteomes" id="UP000193920">
    <property type="component" value="Unassembled WGS sequence"/>
</dbReference>